<dbReference type="PANTHER" id="PTHR43477">
    <property type="entry name" value="DIHYDROANTICAPSIN 7-DEHYDROGENASE"/>
    <property type="match status" value="1"/>
</dbReference>
<evidence type="ECO:0000256" key="1">
    <source>
        <dbReference type="ARBA" id="ARBA00006484"/>
    </source>
</evidence>
<dbReference type="Proteomes" id="UP001501586">
    <property type="component" value="Unassembled WGS sequence"/>
</dbReference>
<proteinExistence type="inferred from homology"/>
<keyword evidence="2" id="KW-0560">Oxidoreductase</keyword>
<dbReference type="PRINTS" id="PR00081">
    <property type="entry name" value="GDHRDH"/>
</dbReference>
<comment type="similarity">
    <text evidence="1">Belongs to the short-chain dehydrogenases/reductases (SDR) family.</text>
</comment>
<name>A0ABP8EIC7_9MICO</name>
<dbReference type="RefSeq" id="WP_236863794.1">
    <property type="nucleotide sequence ID" value="NZ_BAABAZ010000004.1"/>
</dbReference>
<organism evidence="3 4">
    <name type="scientific">Brevibacterium daeguense</name>
    <dbReference type="NCBI Taxonomy" id="909936"/>
    <lineage>
        <taxon>Bacteria</taxon>
        <taxon>Bacillati</taxon>
        <taxon>Actinomycetota</taxon>
        <taxon>Actinomycetes</taxon>
        <taxon>Micrococcales</taxon>
        <taxon>Brevibacteriaceae</taxon>
        <taxon>Brevibacterium</taxon>
    </lineage>
</organism>
<gene>
    <name evidence="3" type="ORF">GCM10022261_12500</name>
</gene>
<comment type="caution">
    <text evidence="3">The sequence shown here is derived from an EMBL/GenBank/DDBJ whole genome shotgun (WGS) entry which is preliminary data.</text>
</comment>
<dbReference type="CDD" id="cd11731">
    <property type="entry name" value="Lin1944_like_SDR_c"/>
    <property type="match status" value="1"/>
</dbReference>
<dbReference type="NCBIfam" id="NF005754">
    <property type="entry name" value="PRK07578.1"/>
    <property type="match status" value="1"/>
</dbReference>
<reference evidence="4" key="1">
    <citation type="journal article" date="2019" name="Int. J. Syst. Evol. Microbiol.">
        <title>The Global Catalogue of Microorganisms (GCM) 10K type strain sequencing project: providing services to taxonomists for standard genome sequencing and annotation.</title>
        <authorList>
            <consortium name="The Broad Institute Genomics Platform"/>
            <consortium name="The Broad Institute Genome Sequencing Center for Infectious Disease"/>
            <person name="Wu L."/>
            <person name="Ma J."/>
        </authorList>
    </citation>
    <scope>NUCLEOTIDE SEQUENCE [LARGE SCALE GENOMIC DNA]</scope>
    <source>
        <strain evidence="4">JCM 17458</strain>
    </source>
</reference>
<accession>A0ABP8EIC7</accession>
<keyword evidence="4" id="KW-1185">Reference proteome</keyword>
<dbReference type="InterPro" id="IPR002347">
    <property type="entry name" value="SDR_fam"/>
</dbReference>
<evidence type="ECO:0000256" key="2">
    <source>
        <dbReference type="ARBA" id="ARBA00023002"/>
    </source>
</evidence>
<dbReference type="InterPro" id="IPR036291">
    <property type="entry name" value="NAD(P)-bd_dom_sf"/>
</dbReference>
<dbReference type="PANTHER" id="PTHR43477:SF1">
    <property type="entry name" value="DIHYDROANTICAPSIN 7-DEHYDROGENASE"/>
    <property type="match status" value="1"/>
</dbReference>
<protein>
    <submittedName>
        <fullName evidence="3">Short chain dehydrogenase</fullName>
    </submittedName>
</protein>
<dbReference type="InterPro" id="IPR051122">
    <property type="entry name" value="SDR_DHRS6-like"/>
</dbReference>
<sequence>MRILVVGGTGTIGAAVVQALTGSDTEVISVSRSSEPAVDITDTTSISAMYEAVGTVDAIVSTTGAAPFVATSEATPEQFAAGFADKLGGQINLTLLGLPHLRDGGSITLITGILAQHPVKNSVIAGTVNGGIEAFAVSAATDLPRGIRINVVSPNVIEEALPSYGSAFPGFHPVPAAQAAQAFVRSVHGVETGQVFRVWR</sequence>
<dbReference type="EMBL" id="BAABAZ010000004">
    <property type="protein sequence ID" value="GAA4283719.1"/>
    <property type="molecule type" value="Genomic_DNA"/>
</dbReference>
<dbReference type="Pfam" id="PF13561">
    <property type="entry name" value="adh_short_C2"/>
    <property type="match status" value="1"/>
</dbReference>
<dbReference type="Gene3D" id="3.40.50.720">
    <property type="entry name" value="NAD(P)-binding Rossmann-like Domain"/>
    <property type="match status" value="1"/>
</dbReference>
<evidence type="ECO:0000313" key="4">
    <source>
        <dbReference type="Proteomes" id="UP001501586"/>
    </source>
</evidence>
<evidence type="ECO:0000313" key="3">
    <source>
        <dbReference type="EMBL" id="GAA4283719.1"/>
    </source>
</evidence>
<dbReference type="SUPFAM" id="SSF51735">
    <property type="entry name" value="NAD(P)-binding Rossmann-fold domains"/>
    <property type="match status" value="1"/>
</dbReference>